<dbReference type="GO" id="GO:0016020">
    <property type="term" value="C:membrane"/>
    <property type="evidence" value="ECO:0007669"/>
    <property type="project" value="TreeGrafter"/>
</dbReference>
<dbReference type="PRINTS" id="PR00080">
    <property type="entry name" value="SDRFAMILY"/>
</dbReference>
<gene>
    <name evidence="6" type="ORF">EFY79_03455</name>
</gene>
<keyword evidence="7" id="KW-1185">Reference proteome</keyword>
<dbReference type="InterPro" id="IPR020904">
    <property type="entry name" value="Sc_DH/Rdtase_CS"/>
</dbReference>
<dbReference type="InterPro" id="IPR036291">
    <property type="entry name" value="NAD(P)-bd_dom_sf"/>
</dbReference>
<name>A0A3M9NLT7_9BACT</name>
<feature type="region of interest" description="Disordered" evidence="4">
    <location>
        <begin position="264"/>
        <end position="297"/>
    </location>
</feature>
<dbReference type="InterPro" id="IPR057326">
    <property type="entry name" value="KR_dom"/>
</dbReference>
<dbReference type="InterPro" id="IPR001763">
    <property type="entry name" value="Rhodanese-like_dom"/>
</dbReference>
<dbReference type="CDD" id="cd05360">
    <property type="entry name" value="SDR_c3"/>
    <property type="match status" value="1"/>
</dbReference>
<dbReference type="PRINTS" id="PR00081">
    <property type="entry name" value="GDHRDH"/>
</dbReference>
<dbReference type="PANTHER" id="PTHR44196">
    <property type="entry name" value="DEHYDROGENASE/REDUCTASE SDR FAMILY MEMBER 7B"/>
    <property type="match status" value="1"/>
</dbReference>
<comment type="caution">
    <text evidence="6">The sequence shown here is derived from an EMBL/GenBank/DDBJ whole genome shotgun (WGS) entry which is preliminary data.</text>
</comment>
<dbReference type="Pfam" id="PF00106">
    <property type="entry name" value="adh_short"/>
    <property type="match status" value="1"/>
</dbReference>
<dbReference type="InterPro" id="IPR002347">
    <property type="entry name" value="SDR_fam"/>
</dbReference>
<dbReference type="PROSITE" id="PS00061">
    <property type="entry name" value="ADH_SHORT"/>
    <property type="match status" value="1"/>
</dbReference>
<feature type="compositionally biased region" description="Basic and acidic residues" evidence="4">
    <location>
        <begin position="288"/>
        <end position="297"/>
    </location>
</feature>
<dbReference type="GO" id="GO:0016491">
    <property type="term" value="F:oxidoreductase activity"/>
    <property type="evidence" value="ECO:0007669"/>
    <property type="project" value="UniProtKB-KW"/>
</dbReference>
<dbReference type="Gene3D" id="3.40.50.720">
    <property type="entry name" value="NAD(P)-binding Rossmann-like Domain"/>
    <property type="match status" value="1"/>
</dbReference>
<organism evidence="6 7">
    <name type="scientific">Hanamia caeni</name>
    <dbReference type="NCBI Taxonomy" id="2294116"/>
    <lineage>
        <taxon>Bacteria</taxon>
        <taxon>Pseudomonadati</taxon>
        <taxon>Bacteroidota</taxon>
        <taxon>Chitinophagia</taxon>
        <taxon>Chitinophagales</taxon>
        <taxon>Chitinophagaceae</taxon>
        <taxon>Hanamia</taxon>
    </lineage>
</organism>
<dbReference type="PROSITE" id="PS50206">
    <property type="entry name" value="RHODANESE_3"/>
    <property type="match status" value="1"/>
</dbReference>
<evidence type="ECO:0000256" key="2">
    <source>
        <dbReference type="ARBA" id="ARBA00023002"/>
    </source>
</evidence>
<dbReference type="AlphaFoldDB" id="A0A3M9NLT7"/>
<evidence type="ECO:0000313" key="6">
    <source>
        <dbReference type="EMBL" id="RNI38731.1"/>
    </source>
</evidence>
<comment type="similarity">
    <text evidence="1 3">Belongs to the short-chain dehydrogenases/reductases (SDR) family.</text>
</comment>
<evidence type="ECO:0000259" key="5">
    <source>
        <dbReference type="PROSITE" id="PS50206"/>
    </source>
</evidence>
<dbReference type="PANTHER" id="PTHR44196:SF1">
    <property type="entry name" value="DEHYDROGENASE_REDUCTASE SDR FAMILY MEMBER 7B"/>
    <property type="match status" value="1"/>
</dbReference>
<accession>A0A3M9NLT7</accession>
<dbReference type="NCBIfam" id="NF005495">
    <property type="entry name" value="PRK07109.1"/>
    <property type="match status" value="1"/>
</dbReference>
<protein>
    <submittedName>
        <fullName evidence="6">SDR family NAD(P)-dependent oxidoreductase</fullName>
    </submittedName>
</protein>
<reference evidence="6 7" key="1">
    <citation type="submission" date="2018-11" db="EMBL/GenBank/DDBJ databases">
        <title>Draft genome sequence of Ferruginibacter sp. BO-59.</title>
        <authorList>
            <person name="Im W.T."/>
        </authorList>
    </citation>
    <scope>NUCLEOTIDE SEQUENCE [LARGE SCALE GENOMIC DNA]</scope>
    <source>
        <strain evidence="6 7">BO-59</strain>
    </source>
</reference>
<feature type="domain" description="Rhodanese" evidence="5">
    <location>
        <begin position="7"/>
        <end position="53"/>
    </location>
</feature>
<dbReference type="EMBL" id="RJJR01000002">
    <property type="protein sequence ID" value="RNI38731.1"/>
    <property type="molecule type" value="Genomic_DNA"/>
</dbReference>
<dbReference type="SMART" id="SM00822">
    <property type="entry name" value="PKS_KR"/>
    <property type="match status" value="1"/>
</dbReference>
<evidence type="ECO:0000313" key="7">
    <source>
        <dbReference type="Proteomes" id="UP000267223"/>
    </source>
</evidence>
<evidence type="ECO:0000256" key="4">
    <source>
        <dbReference type="SAM" id="MobiDB-lite"/>
    </source>
</evidence>
<proteinExistence type="inferred from homology"/>
<evidence type="ECO:0000256" key="3">
    <source>
        <dbReference type="RuleBase" id="RU000363"/>
    </source>
</evidence>
<dbReference type="SUPFAM" id="SSF51735">
    <property type="entry name" value="NAD(P)-binding Rossmann-fold domains"/>
    <property type="match status" value="1"/>
</dbReference>
<sequence>MKKDFIGKTVVITGASAGLGRAMAREFAAHGANVGLIARGLDGLRAANEEVEELGGHGYIAQCDVSNADAVEEAAQNIENHFGSIDVWINNAMISVFGPFKKIEARDFEHVTDVTYLGQVYGTSAALKRMLPKNRGTIILIGSALAYRGIPLQSAYCGAKHAIHGFFESLRSELIKDKSNVKLSMVQLPAMNTTQFSWVKSYLKNKPKPMGKIFEPEVAARAVVSIARDPERELYVGYPTVKTIWGNKVAPGFLDEYLAKTGYSGQQTDEPESPDRQNNLWHPLPGDHGAHGSFDKESATFSPETWMATHKKITFGILGAIAGGVCASVLLKSNKSNEN</sequence>
<keyword evidence="2" id="KW-0560">Oxidoreductase</keyword>
<dbReference type="RefSeq" id="WP_123119294.1">
    <property type="nucleotide sequence ID" value="NZ_RJJR01000002.1"/>
</dbReference>
<dbReference type="Proteomes" id="UP000267223">
    <property type="component" value="Unassembled WGS sequence"/>
</dbReference>
<dbReference type="OrthoDB" id="9775296at2"/>
<evidence type="ECO:0000256" key="1">
    <source>
        <dbReference type="ARBA" id="ARBA00006484"/>
    </source>
</evidence>